<dbReference type="SUPFAM" id="SSF51905">
    <property type="entry name" value="FAD/NAD(P)-binding domain"/>
    <property type="match status" value="1"/>
</dbReference>
<dbReference type="EMBL" id="WJQT01000022">
    <property type="protein sequence ID" value="MRJ48179.1"/>
    <property type="molecule type" value="Genomic_DNA"/>
</dbReference>
<evidence type="ECO:0000313" key="11">
    <source>
        <dbReference type="Proteomes" id="UP000430975"/>
    </source>
</evidence>
<dbReference type="Proteomes" id="UP000440066">
    <property type="component" value="Unassembled WGS sequence"/>
</dbReference>
<comment type="catalytic activity">
    <reaction evidence="6">
        <text>2 reduced [2Fe-2S]-[ferredoxin] + NADP(+) + H(+) = 2 oxidized [2Fe-2S]-[ferredoxin] + NADPH</text>
        <dbReference type="Rhea" id="RHEA:20125"/>
        <dbReference type="Rhea" id="RHEA-COMP:10000"/>
        <dbReference type="Rhea" id="RHEA-COMP:10001"/>
        <dbReference type="ChEBI" id="CHEBI:15378"/>
        <dbReference type="ChEBI" id="CHEBI:33737"/>
        <dbReference type="ChEBI" id="CHEBI:33738"/>
        <dbReference type="ChEBI" id="CHEBI:57783"/>
        <dbReference type="ChEBI" id="CHEBI:58349"/>
        <dbReference type="EC" id="1.18.1.2"/>
    </reaction>
</comment>
<keyword evidence="3 6" id="KW-0274">FAD</keyword>
<organism evidence="9 11">
    <name type="scientific">Fundicoccus ignavus</name>
    <dbReference type="NCBI Taxonomy" id="2664442"/>
    <lineage>
        <taxon>Bacteria</taxon>
        <taxon>Bacillati</taxon>
        <taxon>Bacillota</taxon>
        <taxon>Bacilli</taxon>
        <taxon>Lactobacillales</taxon>
        <taxon>Aerococcaceae</taxon>
        <taxon>Fundicoccus</taxon>
    </lineage>
</organism>
<gene>
    <name evidence="10" type="ORF">GF867_11445</name>
    <name evidence="9" type="ORF">GIY09_05295</name>
    <name evidence="8" type="ORF">GIY11_12040</name>
</gene>
<evidence type="ECO:0000256" key="4">
    <source>
        <dbReference type="ARBA" id="ARBA00022857"/>
    </source>
</evidence>
<comment type="caution">
    <text evidence="9">The sequence shown here is derived from an EMBL/GenBank/DDBJ whole genome shotgun (WGS) entry which is preliminary data.</text>
</comment>
<dbReference type="EMBL" id="WJQS01000003">
    <property type="protein sequence ID" value="MRI85290.1"/>
    <property type="molecule type" value="Genomic_DNA"/>
</dbReference>
<feature type="binding site" evidence="6">
    <location>
        <position position="284"/>
    </location>
    <ligand>
        <name>FAD</name>
        <dbReference type="ChEBI" id="CHEBI:57692"/>
    </ligand>
</feature>
<keyword evidence="4 6" id="KW-0521">NADP</keyword>
<keyword evidence="5 6" id="KW-0560">Oxidoreductase</keyword>
<feature type="binding site" evidence="6">
    <location>
        <position position="325"/>
    </location>
    <ligand>
        <name>FAD</name>
        <dbReference type="ChEBI" id="CHEBI:57692"/>
    </ligand>
</feature>
<sequence length="331" mass="36988">MYDITIIGGGPVGLFAAFYAGMRQAKIKVIDSLENLGGQPGHLYAEKLIYDIPAYPAISGQELTENLIKQLERFNTSFCLGEEALRIDRFEPEVDVPYFEIETTSTIHYSRSIIIAAGNGAFQPRRLNLEDSKKYEHSNLHYYVNNLEQFRDKVVAVCGGGDSAVDWALTLEPIAKKVYIIHRRNKFRALEHSVKLMEDSSIEILTPYVPSNIEGDESKLNKIILNESRTDNYLELEVDNFIVNYGFSTSIGKIKSWGLETKRNAILVNQQLETNIPGVYAIGDIAEYPGKVKIIASGFGEAPQAINNALLYIDPENTTPSVHSTSLFEGE</sequence>
<dbReference type="Proteomes" id="UP000469870">
    <property type="component" value="Unassembled WGS sequence"/>
</dbReference>
<dbReference type="InterPro" id="IPR036188">
    <property type="entry name" value="FAD/NAD-bd_sf"/>
</dbReference>
<dbReference type="Gene3D" id="3.50.50.60">
    <property type="entry name" value="FAD/NAD(P)-binding domain"/>
    <property type="match status" value="2"/>
</dbReference>
<feature type="binding site" evidence="6">
    <location>
        <position position="84"/>
    </location>
    <ligand>
        <name>FAD</name>
        <dbReference type="ChEBI" id="CHEBI:57692"/>
    </ligand>
</feature>
<dbReference type="Pfam" id="PF07992">
    <property type="entry name" value="Pyr_redox_2"/>
    <property type="match status" value="1"/>
</dbReference>
<dbReference type="PRINTS" id="PR00469">
    <property type="entry name" value="PNDRDTASEII"/>
</dbReference>
<evidence type="ECO:0000313" key="12">
    <source>
        <dbReference type="Proteomes" id="UP000440066"/>
    </source>
</evidence>
<feature type="binding site" evidence="6">
    <location>
        <position position="44"/>
    </location>
    <ligand>
        <name>FAD</name>
        <dbReference type="ChEBI" id="CHEBI:57692"/>
    </ligand>
</feature>
<comment type="cofactor">
    <cofactor evidence="6">
        <name>FAD</name>
        <dbReference type="ChEBI" id="CHEBI:57692"/>
    </cofactor>
    <text evidence="6">Binds 1 FAD per subunit.</text>
</comment>
<evidence type="ECO:0000313" key="9">
    <source>
        <dbReference type="EMBL" id="MRI85290.1"/>
    </source>
</evidence>
<dbReference type="GO" id="GO:0050660">
    <property type="term" value="F:flavin adenine dinucleotide binding"/>
    <property type="evidence" value="ECO:0007669"/>
    <property type="project" value="UniProtKB-UniRule"/>
</dbReference>
<reference evidence="10 12" key="1">
    <citation type="submission" date="2019-11" db="EMBL/GenBank/DDBJ databases">
        <title>Characterisation of Fundicoccus ignavus gen. nov. sp. nov., a novel genus of the family Aerococcaceae from bulk tank milk.</title>
        <authorList>
            <person name="Siebert A."/>
            <person name="Huptas C."/>
            <person name="Wenning M."/>
            <person name="Scherer S."/>
            <person name="Doll E.V."/>
        </authorList>
    </citation>
    <scope>NUCLEOTIDE SEQUENCE [LARGE SCALE GENOMIC DNA]</scope>
    <source>
        <strain evidence="10 12">DSM 109652</strain>
    </source>
</reference>
<dbReference type="PRINTS" id="PR00368">
    <property type="entry name" value="FADPNR"/>
</dbReference>
<dbReference type="GO" id="GO:0050661">
    <property type="term" value="F:NADP binding"/>
    <property type="evidence" value="ECO:0007669"/>
    <property type="project" value="UniProtKB-UniRule"/>
</dbReference>
<evidence type="ECO:0000256" key="3">
    <source>
        <dbReference type="ARBA" id="ARBA00022827"/>
    </source>
</evidence>
<dbReference type="EMBL" id="WJQR01000020">
    <property type="protein sequence ID" value="MRI82734.1"/>
    <property type="molecule type" value="Genomic_DNA"/>
</dbReference>
<name>A0A6I2GC08_9LACT</name>
<evidence type="ECO:0000259" key="7">
    <source>
        <dbReference type="Pfam" id="PF07992"/>
    </source>
</evidence>
<evidence type="ECO:0000256" key="5">
    <source>
        <dbReference type="ARBA" id="ARBA00023002"/>
    </source>
</evidence>
<protein>
    <recommendedName>
        <fullName evidence="6">Ferredoxin--NADP reductase</fullName>
        <shortName evidence="6">FNR</shortName>
        <shortName evidence="6">Fd-NADP(+) reductase</shortName>
        <ecNumber evidence="6">1.18.1.2</ecNumber>
    </recommendedName>
</protein>
<feature type="binding site" evidence="6">
    <location>
        <position position="39"/>
    </location>
    <ligand>
        <name>FAD</name>
        <dbReference type="ChEBI" id="CHEBI:57692"/>
    </ligand>
</feature>
<comment type="caution">
    <text evidence="6">Lacks conserved residue(s) required for the propagation of feature annotation.</text>
</comment>
<feature type="binding site" evidence="6">
    <location>
        <position position="31"/>
    </location>
    <ligand>
        <name>FAD</name>
        <dbReference type="ChEBI" id="CHEBI:57692"/>
    </ligand>
</feature>
<feature type="domain" description="FAD/NAD(P)-binding" evidence="7">
    <location>
        <begin position="2"/>
        <end position="296"/>
    </location>
</feature>
<dbReference type="InterPro" id="IPR022890">
    <property type="entry name" value="Fd--NADP_Rdtase_type_2"/>
</dbReference>
<reference evidence="11 13" key="2">
    <citation type="submission" date="2019-11" db="EMBL/GenBank/DDBJ databases">
        <title>Characterisation of Fundicoccus ignavus gen. nov. sp. nov., a novel genus of the family Aerococcaceae isolated from bulk tank milk.</title>
        <authorList>
            <person name="Siebert A."/>
            <person name="Huptas C."/>
            <person name="Wenning M."/>
            <person name="Scherer S."/>
            <person name="Doll E.V."/>
        </authorList>
    </citation>
    <scope>NUCLEOTIDE SEQUENCE [LARGE SCALE GENOMIC DNA]</scope>
    <source>
        <strain evidence="8 13">DSM 109653</strain>
        <strain evidence="9 11">WS4759</strain>
    </source>
</reference>
<feature type="binding site" evidence="6">
    <location>
        <position position="122"/>
    </location>
    <ligand>
        <name>FAD</name>
        <dbReference type="ChEBI" id="CHEBI:57692"/>
    </ligand>
</feature>
<evidence type="ECO:0000313" key="13">
    <source>
        <dbReference type="Proteomes" id="UP000469870"/>
    </source>
</evidence>
<proteinExistence type="inferred from homology"/>
<dbReference type="RefSeq" id="WP_153833272.1">
    <property type="nucleotide sequence ID" value="NZ_WJQR01000020.1"/>
</dbReference>
<evidence type="ECO:0000256" key="1">
    <source>
        <dbReference type="ARBA" id="ARBA00011738"/>
    </source>
</evidence>
<comment type="subunit">
    <text evidence="1 6">Homodimer.</text>
</comment>
<dbReference type="GO" id="GO:0004497">
    <property type="term" value="F:monooxygenase activity"/>
    <property type="evidence" value="ECO:0007669"/>
    <property type="project" value="UniProtKB-KW"/>
</dbReference>
<dbReference type="AlphaFoldDB" id="A0A6I2GC08"/>
<dbReference type="GO" id="GO:0004324">
    <property type="term" value="F:ferredoxin-NADP+ reductase activity"/>
    <property type="evidence" value="ECO:0007669"/>
    <property type="project" value="UniProtKB-UniRule"/>
</dbReference>
<evidence type="ECO:0000313" key="8">
    <source>
        <dbReference type="EMBL" id="MRI82734.1"/>
    </source>
</evidence>
<evidence type="ECO:0000256" key="2">
    <source>
        <dbReference type="ARBA" id="ARBA00022630"/>
    </source>
</evidence>
<evidence type="ECO:0000256" key="6">
    <source>
        <dbReference type="HAMAP-Rule" id="MF_01685"/>
    </source>
</evidence>
<dbReference type="PANTHER" id="PTHR48105">
    <property type="entry name" value="THIOREDOXIN REDUCTASE 1-RELATED-RELATED"/>
    <property type="match status" value="1"/>
</dbReference>
<dbReference type="InterPro" id="IPR023753">
    <property type="entry name" value="FAD/NAD-binding_dom"/>
</dbReference>
<dbReference type="Proteomes" id="UP000430975">
    <property type="component" value="Unassembled WGS sequence"/>
</dbReference>
<dbReference type="EC" id="1.18.1.2" evidence="6"/>
<dbReference type="HAMAP" id="MF_01685">
    <property type="entry name" value="FENR2"/>
    <property type="match status" value="1"/>
</dbReference>
<keyword evidence="2 6" id="KW-0285">Flavoprotein</keyword>
<accession>A0A6I2GC08</accession>
<keyword evidence="9" id="KW-0503">Monooxygenase</keyword>
<dbReference type="InterPro" id="IPR050097">
    <property type="entry name" value="Ferredoxin-NADP_redctase_2"/>
</dbReference>
<keyword evidence="11" id="KW-1185">Reference proteome</keyword>
<evidence type="ECO:0000313" key="10">
    <source>
        <dbReference type="EMBL" id="MRJ48179.1"/>
    </source>
</evidence>
<comment type="similarity">
    <text evidence="6">Belongs to the ferredoxin--NADP reductase type 2 family.</text>
</comment>